<protein>
    <recommendedName>
        <fullName evidence="2">DUF8176 domain-containing protein</fullName>
    </recommendedName>
</protein>
<dbReference type="EMBL" id="QFOZ01000004">
    <property type="protein sequence ID" value="PZP89067.1"/>
    <property type="molecule type" value="Genomic_DNA"/>
</dbReference>
<feature type="compositionally biased region" description="Polar residues" evidence="1">
    <location>
        <begin position="37"/>
        <end position="51"/>
    </location>
</feature>
<evidence type="ECO:0000256" key="1">
    <source>
        <dbReference type="SAM" id="MobiDB-lite"/>
    </source>
</evidence>
<evidence type="ECO:0000259" key="2">
    <source>
        <dbReference type="Pfam" id="PF26527"/>
    </source>
</evidence>
<sequence length="174" mass="18697">MSHSHRHSQDTAAQSAAHSTSAHSSPTDAAQKWCTPHSGNPYVSSKGGDTSTPEGILATMEQQYFGARSADGVMALVGGDWTDINDVSNAIAGIPTGSIEWCTTIRPAESGWYTVIVDSRKKNTPDDVTTWVGDYHVETIPGEGLRIIDMRPNPTVVQELKHKELKHKEADAGA</sequence>
<evidence type="ECO:0000313" key="4">
    <source>
        <dbReference type="Proteomes" id="UP000248606"/>
    </source>
</evidence>
<comment type="caution">
    <text evidence="3">The sequence shown here is derived from an EMBL/GenBank/DDBJ whole genome shotgun (WGS) entry which is preliminary data.</text>
</comment>
<name>A0A2W5IDN2_9ACTN</name>
<proteinExistence type="predicted"/>
<reference evidence="3 4" key="1">
    <citation type="submission" date="2017-08" db="EMBL/GenBank/DDBJ databases">
        <title>Infants hospitalized years apart are colonized by the same room-sourced microbial strains.</title>
        <authorList>
            <person name="Brooks B."/>
            <person name="Olm M.R."/>
            <person name="Firek B.A."/>
            <person name="Baker R."/>
            <person name="Thomas B.C."/>
            <person name="Morowitz M.J."/>
            <person name="Banfield J.F."/>
        </authorList>
    </citation>
    <scope>NUCLEOTIDE SEQUENCE [LARGE SCALE GENOMIC DNA]</scope>
    <source>
        <strain evidence="3">S2_006_000_R1_57</strain>
    </source>
</reference>
<evidence type="ECO:0000313" key="3">
    <source>
        <dbReference type="EMBL" id="PZP89067.1"/>
    </source>
</evidence>
<dbReference type="Pfam" id="PF26527">
    <property type="entry name" value="DUF8176"/>
    <property type="match status" value="1"/>
</dbReference>
<dbReference type="AlphaFoldDB" id="A0A2W5IDN2"/>
<gene>
    <name evidence="3" type="ORF">DI579_03980</name>
</gene>
<dbReference type="Proteomes" id="UP000248606">
    <property type="component" value="Unassembled WGS sequence"/>
</dbReference>
<accession>A0A2W5IDN2</accession>
<feature type="domain" description="DUF8176" evidence="2">
    <location>
        <begin position="32"/>
        <end position="128"/>
    </location>
</feature>
<organism evidence="3 4">
    <name type="scientific">Lawsonella clevelandensis</name>
    <dbReference type="NCBI Taxonomy" id="1528099"/>
    <lineage>
        <taxon>Bacteria</taxon>
        <taxon>Bacillati</taxon>
        <taxon>Actinomycetota</taxon>
        <taxon>Actinomycetes</taxon>
        <taxon>Mycobacteriales</taxon>
        <taxon>Lawsonellaceae</taxon>
        <taxon>Lawsonella</taxon>
    </lineage>
</organism>
<dbReference type="InterPro" id="IPR058489">
    <property type="entry name" value="DUF8176"/>
</dbReference>
<feature type="region of interest" description="Disordered" evidence="1">
    <location>
        <begin position="1"/>
        <end position="51"/>
    </location>
</feature>
<feature type="compositionally biased region" description="Low complexity" evidence="1">
    <location>
        <begin position="10"/>
        <end position="30"/>
    </location>
</feature>